<name>A0A0B2UAE9_9GAMM</name>
<comment type="caution">
    <text evidence="2">The sequence shown here is derived from an EMBL/GenBank/DDBJ whole genome shotgun (WGS) entry which is preliminary data.</text>
</comment>
<dbReference type="Proteomes" id="UP000031012">
    <property type="component" value="Unassembled WGS sequence"/>
</dbReference>
<evidence type="ECO:0000256" key="1">
    <source>
        <dbReference type="SAM" id="MobiDB-lite"/>
    </source>
</evidence>
<dbReference type="AlphaFoldDB" id="A0A0B2UAE9"/>
<evidence type="ECO:0000313" key="3">
    <source>
        <dbReference type="Proteomes" id="UP000031012"/>
    </source>
</evidence>
<feature type="compositionally biased region" description="Polar residues" evidence="1">
    <location>
        <begin position="1"/>
        <end position="16"/>
    </location>
</feature>
<proteinExistence type="predicted"/>
<sequence length="232" mass="27131">MSDNNLGNPYSRNIPGSSPAWDAYPQEQKVCDITEPLCNSHIKVRNYAMVRPYNFMMSIQHWAEVADNTIEMLMAARFGMEWDINKLNDGYMSDPAFHTRMYIKFQNYVLKHSVKEIPRIVGEFQSTAFKVRFLSTFAVDELLELRNLSKFDQGKEIYSKIEDLKDTLKKLDVVTATRDLADLQMNHGPLHINRNMFKKVFSQDYNPKMIQIMKQNREYSGDPHNVSNQNLY</sequence>
<feature type="region of interest" description="Disordered" evidence="1">
    <location>
        <begin position="1"/>
        <end position="20"/>
    </location>
</feature>
<gene>
    <name evidence="2" type="ORF">DH17_03555</name>
</gene>
<reference evidence="2 3" key="1">
    <citation type="submission" date="2014-03" db="EMBL/GenBank/DDBJ databases">
        <title>Genome sequence of the diesel-degrader and plant-growth promoter Acinetobacter oleivorans PF-1 isolated from the roots of poplar tree.</title>
        <authorList>
            <person name="Gkorezis P."/>
            <person name="van Hamme J."/>
            <person name="Rineau F."/>
            <person name="Vangronsveld J."/>
            <person name="Francetti A."/>
        </authorList>
    </citation>
    <scope>NUCLEOTIDE SEQUENCE [LARGE SCALE GENOMIC DNA]</scope>
    <source>
        <strain evidence="2 3">PF1</strain>
    </source>
</reference>
<dbReference type="EMBL" id="JHQK01000014">
    <property type="protein sequence ID" value="KHN66082.1"/>
    <property type="molecule type" value="Genomic_DNA"/>
</dbReference>
<organism evidence="2 3">
    <name type="scientific">Acinetobacter oleivorans</name>
    <dbReference type="NCBI Taxonomy" id="1148157"/>
    <lineage>
        <taxon>Bacteria</taxon>
        <taxon>Pseudomonadati</taxon>
        <taxon>Pseudomonadota</taxon>
        <taxon>Gammaproteobacteria</taxon>
        <taxon>Moraxellales</taxon>
        <taxon>Moraxellaceae</taxon>
        <taxon>Acinetobacter</taxon>
    </lineage>
</organism>
<protein>
    <submittedName>
        <fullName evidence="2">Uncharacterized protein</fullName>
    </submittedName>
</protein>
<accession>A0A0B2UAE9</accession>
<evidence type="ECO:0000313" key="2">
    <source>
        <dbReference type="EMBL" id="KHN66082.1"/>
    </source>
</evidence>